<dbReference type="EMBL" id="JACGWK010000011">
    <property type="protein sequence ID" value="KAL0326490.1"/>
    <property type="molecule type" value="Genomic_DNA"/>
</dbReference>
<dbReference type="Pfam" id="PF02992">
    <property type="entry name" value="Transposase_21"/>
    <property type="match status" value="1"/>
</dbReference>
<sequence length="308" mass="36233">MKKLVKDLSLPVEKIDTFKNSCMLYWKDAIDLEYCKFCGDARYKPSLGRDPNRKKSLYVVLAEGSMCHPSDAEAWKYFNLMYPDFAEESHNVRLGLYIDNFAPHGQYNRTYSYWPVIITPYNLSLGMCMSFEYMFLMMVIPGPSNPKCLIGVYLEPLIEELLQLWHVCVRTYDHATDKVFIMRAVLMWIVNDLPTYGMASGWSTAGVIGYLVYMDDRRAFHLQHCRKAYYFDCHRQSLLEHHSYRRNKKAFMKNLVENKVIRLRLTGDQILDRVVNISPAVEMPLSLPDSYDSDHKWMKKSIFWDLPY</sequence>
<reference evidence="1" key="1">
    <citation type="submission" date="2020-06" db="EMBL/GenBank/DDBJ databases">
        <authorList>
            <person name="Li T."/>
            <person name="Hu X."/>
            <person name="Zhang T."/>
            <person name="Song X."/>
            <person name="Zhang H."/>
            <person name="Dai N."/>
            <person name="Sheng W."/>
            <person name="Hou X."/>
            <person name="Wei L."/>
        </authorList>
    </citation>
    <scope>NUCLEOTIDE SEQUENCE</scope>
    <source>
        <strain evidence="1">G01</strain>
        <tissue evidence="1">Leaf</tissue>
    </source>
</reference>
<proteinExistence type="predicted"/>
<comment type="caution">
    <text evidence="1">The sequence shown here is derived from an EMBL/GenBank/DDBJ whole genome shotgun (WGS) entry which is preliminary data.</text>
</comment>
<dbReference type="PANTHER" id="PTHR10775">
    <property type="entry name" value="OS08G0208400 PROTEIN"/>
    <property type="match status" value="1"/>
</dbReference>
<dbReference type="AlphaFoldDB" id="A0AAW2M4W5"/>
<gene>
    <name evidence="1" type="ORF">Sangu_1727000</name>
</gene>
<organism evidence="1">
    <name type="scientific">Sesamum angustifolium</name>
    <dbReference type="NCBI Taxonomy" id="2727405"/>
    <lineage>
        <taxon>Eukaryota</taxon>
        <taxon>Viridiplantae</taxon>
        <taxon>Streptophyta</taxon>
        <taxon>Embryophyta</taxon>
        <taxon>Tracheophyta</taxon>
        <taxon>Spermatophyta</taxon>
        <taxon>Magnoliopsida</taxon>
        <taxon>eudicotyledons</taxon>
        <taxon>Gunneridae</taxon>
        <taxon>Pentapetalae</taxon>
        <taxon>asterids</taxon>
        <taxon>lamiids</taxon>
        <taxon>Lamiales</taxon>
        <taxon>Pedaliaceae</taxon>
        <taxon>Sesamum</taxon>
    </lineage>
</organism>
<evidence type="ECO:0000313" key="1">
    <source>
        <dbReference type="EMBL" id="KAL0326490.1"/>
    </source>
</evidence>
<name>A0AAW2M4W5_9LAMI</name>
<protein>
    <submittedName>
        <fullName evidence="1">Uncharacterized protein</fullName>
    </submittedName>
</protein>
<dbReference type="InterPro" id="IPR004242">
    <property type="entry name" value="Transposase_21"/>
</dbReference>
<dbReference type="PANTHER" id="PTHR10775:SF185">
    <property type="entry name" value="OS08G0208400 PROTEIN"/>
    <property type="match status" value="1"/>
</dbReference>
<accession>A0AAW2M4W5</accession>
<reference evidence="1" key="2">
    <citation type="journal article" date="2024" name="Plant">
        <title>Genomic evolution and insights into agronomic trait innovations of Sesamum species.</title>
        <authorList>
            <person name="Miao H."/>
            <person name="Wang L."/>
            <person name="Qu L."/>
            <person name="Liu H."/>
            <person name="Sun Y."/>
            <person name="Le M."/>
            <person name="Wang Q."/>
            <person name="Wei S."/>
            <person name="Zheng Y."/>
            <person name="Lin W."/>
            <person name="Duan Y."/>
            <person name="Cao H."/>
            <person name="Xiong S."/>
            <person name="Wang X."/>
            <person name="Wei L."/>
            <person name="Li C."/>
            <person name="Ma Q."/>
            <person name="Ju M."/>
            <person name="Zhao R."/>
            <person name="Li G."/>
            <person name="Mu C."/>
            <person name="Tian Q."/>
            <person name="Mei H."/>
            <person name="Zhang T."/>
            <person name="Gao T."/>
            <person name="Zhang H."/>
        </authorList>
    </citation>
    <scope>NUCLEOTIDE SEQUENCE</scope>
    <source>
        <strain evidence="1">G01</strain>
    </source>
</reference>